<feature type="region of interest" description="Disordered" evidence="1">
    <location>
        <begin position="100"/>
        <end position="134"/>
    </location>
</feature>
<protein>
    <submittedName>
        <fullName evidence="2">DUF2531 family protein</fullName>
    </submittedName>
</protein>
<evidence type="ECO:0000313" key="3">
    <source>
        <dbReference type="Proteomes" id="UP000468420"/>
    </source>
</evidence>
<name>A0A6N6K546_9ENTR</name>
<gene>
    <name evidence="2" type="ORF">DXF85_12390</name>
</gene>
<dbReference type="InterPro" id="IPR019684">
    <property type="entry name" value="HofP"/>
</dbReference>
<evidence type="ECO:0000313" key="2">
    <source>
        <dbReference type="EMBL" id="KAA1277352.1"/>
    </source>
</evidence>
<dbReference type="AlphaFoldDB" id="A0A6N6K546"/>
<dbReference type="Proteomes" id="UP000468420">
    <property type="component" value="Unassembled WGS sequence"/>
</dbReference>
<dbReference type="EMBL" id="QRDC01000010">
    <property type="protein sequence ID" value="KAA1277352.1"/>
    <property type="molecule type" value="Genomic_DNA"/>
</dbReference>
<sequence length="134" mass="15413">MMTKRWLFACFSVLLLTGMRNPFQPPEDLCRLAELSAWRYQGAVIQGGRSIGFMQDGQHKWRRVEQRDVLNSIWRVSQVTTQSVTIDTGNDCEPSRWQWQRQGEANEAVDSHRADDRNTQRAGWESTKRDAGGG</sequence>
<feature type="compositionally biased region" description="Basic and acidic residues" evidence="1">
    <location>
        <begin position="109"/>
        <end position="119"/>
    </location>
</feature>
<comment type="caution">
    <text evidence="2">The sequence shown here is derived from an EMBL/GenBank/DDBJ whole genome shotgun (WGS) entry which is preliminary data.</text>
</comment>
<dbReference type="Pfam" id="PF10748">
    <property type="entry name" value="HofP"/>
    <property type="match status" value="1"/>
</dbReference>
<proteinExistence type="predicted"/>
<reference evidence="2 3" key="1">
    <citation type="submission" date="2018-08" db="EMBL/GenBank/DDBJ databases">
        <title>Complete genomic analysis of a Citrobacter pasteurii isolated from cockles (Cerastoderma edule) containing a new chromosomic qnrB allele.</title>
        <authorList>
            <person name="Rodrigues A."/>
            <person name="Baptista T."/>
            <person name="Quesada A."/>
            <person name="Campos M.J."/>
        </authorList>
    </citation>
    <scope>NUCLEOTIDE SEQUENCE [LARGE SCALE GENOMIC DNA]</scope>
    <source>
        <strain evidence="2 3">BA18</strain>
    </source>
</reference>
<dbReference type="RefSeq" id="WP_149691826.1">
    <property type="nucleotide sequence ID" value="NZ_QRDC01000010.1"/>
</dbReference>
<accession>A0A6N6K546</accession>
<organism evidence="2 3">
    <name type="scientific">Citrobacter pasteurii</name>
    <dbReference type="NCBI Taxonomy" id="1563222"/>
    <lineage>
        <taxon>Bacteria</taxon>
        <taxon>Pseudomonadati</taxon>
        <taxon>Pseudomonadota</taxon>
        <taxon>Gammaproteobacteria</taxon>
        <taxon>Enterobacterales</taxon>
        <taxon>Enterobacteriaceae</taxon>
        <taxon>Citrobacter</taxon>
    </lineage>
</organism>
<evidence type="ECO:0000256" key="1">
    <source>
        <dbReference type="SAM" id="MobiDB-lite"/>
    </source>
</evidence>